<accession>A0A1I7S084</accession>
<sequence>MHKCNCFGQFENFDELINRIRLRVCRESGGMSRLGIAHHRFATAYRSWKFGARLQPSFEEAKHFAATTRHYYPDNFLTMVFSVYLVFCI</sequence>
<organism evidence="1 2">
    <name type="scientific">Bursaphelenchus xylophilus</name>
    <name type="common">Pinewood nematode worm</name>
    <name type="synonym">Aphelenchoides xylophilus</name>
    <dbReference type="NCBI Taxonomy" id="6326"/>
    <lineage>
        <taxon>Eukaryota</taxon>
        <taxon>Metazoa</taxon>
        <taxon>Ecdysozoa</taxon>
        <taxon>Nematoda</taxon>
        <taxon>Chromadorea</taxon>
        <taxon>Rhabditida</taxon>
        <taxon>Tylenchina</taxon>
        <taxon>Tylenchomorpha</taxon>
        <taxon>Aphelenchoidea</taxon>
        <taxon>Aphelenchoididae</taxon>
        <taxon>Bursaphelenchus</taxon>
    </lineage>
</organism>
<dbReference type="AlphaFoldDB" id="A0A1I7S084"/>
<reference evidence="2" key="1">
    <citation type="submission" date="2016-11" db="UniProtKB">
        <authorList>
            <consortium name="WormBaseParasite"/>
        </authorList>
    </citation>
    <scope>IDENTIFICATION</scope>
</reference>
<dbReference type="Proteomes" id="UP000095284">
    <property type="component" value="Unplaced"/>
</dbReference>
<name>A0A1I7S084_BURXY</name>
<evidence type="ECO:0000313" key="2">
    <source>
        <dbReference type="WBParaSite" id="BXY_0640800.1"/>
    </source>
</evidence>
<evidence type="ECO:0000313" key="1">
    <source>
        <dbReference type="Proteomes" id="UP000095284"/>
    </source>
</evidence>
<dbReference type="WBParaSite" id="BXY_0640800.1">
    <property type="protein sequence ID" value="BXY_0640800.1"/>
    <property type="gene ID" value="BXY_0640800"/>
</dbReference>
<proteinExistence type="predicted"/>
<protein>
    <submittedName>
        <fullName evidence="2">Uncharacterized protein</fullName>
    </submittedName>
</protein>